<dbReference type="OMA" id="FQFQPND"/>
<proteinExistence type="predicted"/>
<feature type="compositionally biased region" description="Polar residues" evidence="1">
    <location>
        <begin position="1"/>
        <end position="11"/>
    </location>
</feature>
<comment type="caution">
    <text evidence="2">The sequence shown here is derived from an EMBL/GenBank/DDBJ whole genome shotgun (WGS) entry which is preliminary data.</text>
</comment>
<organism evidence="2 3">
    <name type="scientific">Sordaria macrospora</name>
    <dbReference type="NCBI Taxonomy" id="5147"/>
    <lineage>
        <taxon>Eukaryota</taxon>
        <taxon>Fungi</taxon>
        <taxon>Dikarya</taxon>
        <taxon>Ascomycota</taxon>
        <taxon>Pezizomycotina</taxon>
        <taxon>Sordariomycetes</taxon>
        <taxon>Sordariomycetidae</taxon>
        <taxon>Sordariales</taxon>
        <taxon>Sordariaceae</taxon>
        <taxon>Sordaria</taxon>
    </lineage>
</organism>
<gene>
    <name evidence="2" type="ORF">SMACR_12078</name>
</gene>
<name>A0A8S8ZBD5_SORMA</name>
<dbReference type="EMBL" id="NMPR01000225">
    <property type="protein sequence ID" value="KAA8627894.1"/>
    <property type="molecule type" value="Genomic_DNA"/>
</dbReference>
<accession>A0A8S8ZBD5</accession>
<reference evidence="2 3" key="1">
    <citation type="submission" date="2017-07" db="EMBL/GenBank/DDBJ databases">
        <title>Genome sequence of the Sordaria macrospora wild type strain R19027.</title>
        <authorList>
            <person name="Nowrousian M."/>
            <person name="Teichert I."/>
            <person name="Kueck U."/>
        </authorList>
    </citation>
    <scope>NUCLEOTIDE SEQUENCE [LARGE SCALE GENOMIC DNA]</scope>
    <source>
        <strain evidence="2 3">R19027</strain>
        <tissue evidence="2">Mycelium</tissue>
    </source>
</reference>
<evidence type="ECO:0000313" key="2">
    <source>
        <dbReference type="EMBL" id="KAA8627894.1"/>
    </source>
</evidence>
<evidence type="ECO:0000313" key="3">
    <source>
        <dbReference type="Proteomes" id="UP000433876"/>
    </source>
</evidence>
<feature type="region of interest" description="Disordered" evidence="1">
    <location>
        <begin position="1"/>
        <end position="51"/>
    </location>
</feature>
<dbReference type="Proteomes" id="UP000433876">
    <property type="component" value="Unassembled WGS sequence"/>
</dbReference>
<feature type="region of interest" description="Disordered" evidence="1">
    <location>
        <begin position="71"/>
        <end position="94"/>
    </location>
</feature>
<protein>
    <submittedName>
        <fullName evidence="2">Uncharacterized protein</fullName>
    </submittedName>
</protein>
<feature type="compositionally biased region" description="Polar residues" evidence="1">
    <location>
        <begin position="29"/>
        <end position="51"/>
    </location>
</feature>
<dbReference type="VEuPathDB" id="FungiDB:SMAC_12078"/>
<dbReference type="AlphaFoldDB" id="A0A8S8ZBD5"/>
<sequence>MAARMNSSDDLSSYHPLTGASLSPDPLNMTPSSQLEFQFQPNDPITTFSSSQIGSGLDSAGAFTQGISMNSAGGYSPGESAHPPHYILSPIDEQPTSSVPMFTDVAWRPDELLEQQYQQPFTPVTAQISTEASQGVLHFLRPGQIALSRRQSAPACSLPLMPGENPPFRLDGPPPLLPSHLSVAVTSPPPDSPDYTGHPSLSLAMEPQMTFQRVGVKRKGVMQIAESNIVRHNTCFTSRPETQSYGGAGGWLSINYPNPGFGM</sequence>
<evidence type="ECO:0000256" key="1">
    <source>
        <dbReference type="SAM" id="MobiDB-lite"/>
    </source>
</evidence>